<dbReference type="Proteomes" id="UP000237000">
    <property type="component" value="Unassembled WGS sequence"/>
</dbReference>
<organism evidence="2 3">
    <name type="scientific">Trema orientale</name>
    <name type="common">Charcoal tree</name>
    <name type="synonym">Celtis orientalis</name>
    <dbReference type="NCBI Taxonomy" id="63057"/>
    <lineage>
        <taxon>Eukaryota</taxon>
        <taxon>Viridiplantae</taxon>
        <taxon>Streptophyta</taxon>
        <taxon>Embryophyta</taxon>
        <taxon>Tracheophyta</taxon>
        <taxon>Spermatophyta</taxon>
        <taxon>Magnoliopsida</taxon>
        <taxon>eudicotyledons</taxon>
        <taxon>Gunneridae</taxon>
        <taxon>Pentapetalae</taxon>
        <taxon>rosids</taxon>
        <taxon>fabids</taxon>
        <taxon>Rosales</taxon>
        <taxon>Cannabaceae</taxon>
        <taxon>Trema</taxon>
    </lineage>
</organism>
<keyword evidence="3" id="KW-1185">Reference proteome</keyword>
<name>A0A2P5CGC0_TREOI</name>
<feature type="chain" id="PRO_5015138423" evidence="1">
    <location>
        <begin position="30"/>
        <end position="129"/>
    </location>
</feature>
<evidence type="ECO:0000256" key="1">
    <source>
        <dbReference type="SAM" id="SignalP"/>
    </source>
</evidence>
<gene>
    <name evidence="2" type="ORF">TorRG33x02_285830</name>
</gene>
<reference evidence="3" key="1">
    <citation type="submission" date="2016-06" db="EMBL/GenBank/DDBJ databases">
        <title>Parallel loss of symbiosis genes in relatives of nitrogen-fixing non-legume Parasponia.</title>
        <authorList>
            <person name="Van Velzen R."/>
            <person name="Holmer R."/>
            <person name="Bu F."/>
            <person name="Rutten L."/>
            <person name="Van Zeijl A."/>
            <person name="Liu W."/>
            <person name="Santuari L."/>
            <person name="Cao Q."/>
            <person name="Sharma T."/>
            <person name="Shen D."/>
            <person name="Roswanjaya Y."/>
            <person name="Wardhani T."/>
            <person name="Kalhor M.S."/>
            <person name="Jansen J."/>
            <person name="Van den Hoogen J."/>
            <person name="Gungor B."/>
            <person name="Hartog M."/>
            <person name="Hontelez J."/>
            <person name="Verver J."/>
            <person name="Yang W.-C."/>
            <person name="Schijlen E."/>
            <person name="Repin R."/>
            <person name="Schilthuizen M."/>
            <person name="Schranz E."/>
            <person name="Heidstra R."/>
            <person name="Miyata K."/>
            <person name="Fedorova E."/>
            <person name="Kohlen W."/>
            <person name="Bisseling T."/>
            <person name="Smit S."/>
            <person name="Geurts R."/>
        </authorList>
    </citation>
    <scope>NUCLEOTIDE SEQUENCE [LARGE SCALE GENOMIC DNA]</scope>
    <source>
        <strain evidence="3">cv. RG33-2</strain>
    </source>
</reference>
<evidence type="ECO:0000313" key="3">
    <source>
        <dbReference type="Proteomes" id="UP000237000"/>
    </source>
</evidence>
<comment type="caution">
    <text evidence="2">The sequence shown here is derived from an EMBL/GenBank/DDBJ whole genome shotgun (WGS) entry which is preliminary data.</text>
</comment>
<sequence length="129" mass="14732">MYVTPIPRHYHHLLLIHLLLRISFLGKNSTNTRSTPLDPFSWAPTIIRLLNYLNISHLARFREEVPTPIRQKIAAELLIAIVTDWTKHRLASLAISPMKLSPRSLCLSRREGRDSGVCLPNVSAIVFDE</sequence>
<accession>A0A2P5CGC0</accession>
<dbReference type="InParanoid" id="A0A2P5CGC0"/>
<evidence type="ECO:0000313" key="2">
    <source>
        <dbReference type="EMBL" id="PON60099.1"/>
    </source>
</evidence>
<protein>
    <submittedName>
        <fullName evidence="2">Uncharacterized protein</fullName>
    </submittedName>
</protein>
<keyword evidence="1" id="KW-0732">Signal</keyword>
<feature type="signal peptide" evidence="1">
    <location>
        <begin position="1"/>
        <end position="29"/>
    </location>
</feature>
<dbReference type="AlphaFoldDB" id="A0A2P5CGC0"/>
<dbReference type="EMBL" id="JXTC01000368">
    <property type="protein sequence ID" value="PON60099.1"/>
    <property type="molecule type" value="Genomic_DNA"/>
</dbReference>
<proteinExistence type="predicted"/>